<accession>A0ACA9PEZ6</accession>
<comment type="caution">
    <text evidence="1">The sequence shown here is derived from an EMBL/GenBank/DDBJ whole genome shotgun (WGS) entry which is preliminary data.</text>
</comment>
<organism evidence="1 2">
    <name type="scientific">Dentiscutata heterogama</name>
    <dbReference type="NCBI Taxonomy" id="1316150"/>
    <lineage>
        <taxon>Eukaryota</taxon>
        <taxon>Fungi</taxon>
        <taxon>Fungi incertae sedis</taxon>
        <taxon>Mucoromycota</taxon>
        <taxon>Glomeromycotina</taxon>
        <taxon>Glomeromycetes</taxon>
        <taxon>Diversisporales</taxon>
        <taxon>Gigasporaceae</taxon>
        <taxon>Dentiscutata</taxon>
    </lineage>
</organism>
<dbReference type="Proteomes" id="UP000789702">
    <property type="component" value="Unassembled WGS sequence"/>
</dbReference>
<gene>
    <name evidence="1" type="ORF">DHETER_LOCUS11983</name>
</gene>
<reference evidence="1" key="1">
    <citation type="submission" date="2021-06" db="EMBL/GenBank/DDBJ databases">
        <authorList>
            <person name="Kallberg Y."/>
            <person name="Tangrot J."/>
            <person name="Rosling A."/>
        </authorList>
    </citation>
    <scope>NUCLEOTIDE SEQUENCE</scope>
    <source>
        <strain evidence="1">IL203A</strain>
    </source>
</reference>
<evidence type="ECO:0000313" key="1">
    <source>
        <dbReference type="EMBL" id="CAG8705640.1"/>
    </source>
</evidence>
<proteinExistence type="predicted"/>
<keyword evidence="2" id="KW-1185">Reference proteome</keyword>
<feature type="non-terminal residue" evidence="1">
    <location>
        <position position="139"/>
    </location>
</feature>
<name>A0ACA9PEZ6_9GLOM</name>
<sequence>GFAYAHKINSEITTNNIWPDHVGQFKTNTALLYNNELSEVKAWGLSALAEKPRKKRPQNFDKSIHVELFKLHLGDMSDNEKPPLPNNMNYKQAITDYLWELVKDTIDKRWPGVNFFRNVLLVFAVPAEFSEKAKAIMRS</sequence>
<feature type="non-terminal residue" evidence="1">
    <location>
        <position position="1"/>
    </location>
</feature>
<dbReference type="EMBL" id="CAJVPU010028011">
    <property type="protein sequence ID" value="CAG8705640.1"/>
    <property type="molecule type" value="Genomic_DNA"/>
</dbReference>
<protein>
    <submittedName>
        <fullName evidence="1">1862_t:CDS:1</fullName>
    </submittedName>
</protein>
<evidence type="ECO:0000313" key="2">
    <source>
        <dbReference type="Proteomes" id="UP000789702"/>
    </source>
</evidence>